<evidence type="ECO:0000256" key="1">
    <source>
        <dbReference type="SAM" id="Phobius"/>
    </source>
</evidence>
<evidence type="ECO:0000313" key="3">
    <source>
        <dbReference type="Proteomes" id="UP000580839"/>
    </source>
</evidence>
<dbReference type="AlphaFoldDB" id="A0A849SLW7"/>
<gene>
    <name evidence="2" type="ORF">HOP12_14900</name>
</gene>
<evidence type="ECO:0008006" key="4">
    <source>
        <dbReference type="Google" id="ProtNLM"/>
    </source>
</evidence>
<dbReference type="Pfam" id="PF24838">
    <property type="entry name" value="8xMP"/>
    <property type="match status" value="1"/>
</dbReference>
<feature type="transmembrane region" description="Helical" evidence="1">
    <location>
        <begin position="62"/>
        <end position="81"/>
    </location>
</feature>
<keyword evidence="1" id="KW-0812">Transmembrane</keyword>
<comment type="caution">
    <text evidence="2">The sequence shown here is derived from an EMBL/GenBank/DDBJ whole genome shotgun (WGS) entry which is preliminary data.</text>
</comment>
<accession>A0A849SLW7</accession>
<dbReference type="EMBL" id="JABFRW010000195">
    <property type="protein sequence ID" value="NOT35431.1"/>
    <property type="molecule type" value="Genomic_DNA"/>
</dbReference>
<name>A0A849SLW7_UNCEI</name>
<protein>
    <recommendedName>
        <fullName evidence="4">SLATT domain-containing protein</fullName>
    </recommendedName>
</protein>
<reference evidence="2 3" key="1">
    <citation type="submission" date="2020-04" db="EMBL/GenBank/DDBJ databases">
        <title>Metagenomic profiling of ammonia- and methane-oxidizing microorganisms in a Dutch drinking water treatment plant.</title>
        <authorList>
            <person name="Poghosyan L."/>
            <person name="Leucker S."/>
        </authorList>
    </citation>
    <scope>NUCLEOTIDE SEQUENCE [LARGE SCALE GENOMIC DNA]</scope>
    <source>
        <strain evidence="2">S-RSF-IL-03</strain>
    </source>
</reference>
<keyword evidence="1" id="KW-1133">Transmembrane helix</keyword>
<feature type="transmembrane region" description="Helical" evidence="1">
    <location>
        <begin position="37"/>
        <end position="56"/>
    </location>
</feature>
<dbReference type="Proteomes" id="UP000580839">
    <property type="component" value="Unassembled WGS sequence"/>
</dbReference>
<sequence length="157" mass="17476">MSDSAKENFELLIRQYEMVSDHYKHEDTLRLTRDQNFIVLSAALLSLVGLLTQGTVAGHGTLARIGVSAIAVLGLIICRAWSQLSDAGSLYVALRREQGAEIERKLGTLSLFRDELKATADHRERTPGWLPHGQAMRRVFLSVACLWGGVILVTWIF</sequence>
<dbReference type="InterPro" id="IPR056918">
    <property type="entry name" value="8xMP"/>
</dbReference>
<keyword evidence="1" id="KW-0472">Membrane</keyword>
<evidence type="ECO:0000313" key="2">
    <source>
        <dbReference type="EMBL" id="NOT35431.1"/>
    </source>
</evidence>
<proteinExistence type="predicted"/>
<feature type="transmembrane region" description="Helical" evidence="1">
    <location>
        <begin position="139"/>
        <end position="156"/>
    </location>
</feature>
<organism evidence="2 3">
    <name type="scientific">Eiseniibacteriota bacterium</name>
    <dbReference type="NCBI Taxonomy" id="2212470"/>
    <lineage>
        <taxon>Bacteria</taxon>
        <taxon>Candidatus Eiseniibacteriota</taxon>
    </lineage>
</organism>